<accession>F2BDP3</accession>
<name>F2BDP3_9NEIS</name>
<dbReference type="AlphaFoldDB" id="F2BDP3"/>
<organism evidence="2 3">
    <name type="scientific">Neisseria bacilliformis ATCC BAA-1200</name>
    <dbReference type="NCBI Taxonomy" id="888742"/>
    <lineage>
        <taxon>Bacteria</taxon>
        <taxon>Pseudomonadati</taxon>
        <taxon>Pseudomonadota</taxon>
        <taxon>Betaproteobacteria</taxon>
        <taxon>Neisseriales</taxon>
        <taxon>Neisseriaceae</taxon>
        <taxon>Neisseria</taxon>
    </lineage>
</organism>
<keyword evidence="1" id="KW-1133">Transmembrane helix</keyword>
<evidence type="ECO:0000313" key="3">
    <source>
        <dbReference type="Proteomes" id="UP000004105"/>
    </source>
</evidence>
<proteinExistence type="predicted"/>
<gene>
    <name evidence="2" type="ORF">HMPREF9123_1857</name>
</gene>
<comment type="caution">
    <text evidence="2">The sequence shown here is derived from an EMBL/GenBank/DDBJ whole genome shotgun (WGS) entry which is preliminary data.</text>
</comment>
<protein>
    <submittedName>
        <fullName evidence="2">Uncharacterized protein</fullName>
    </submittedName>
</protein>
<dbReference type="EMBL" id="AFAY01000037">
    <property type="protein sequence ID" value="EGF10449.1"/>
    <property type="molecule type" value="Genomic_DNA"/>
</dbReference>
<keyword evidence="1" id="KW-0472">Membrane</keyword>
<evidence type="ECO:0000256" key="1">
    <source>
        <dbReference type="SAM" id="Phobius"/>
    </source>
</evidence>
<evidence type="ECO:0000313" key="2">
    <source>
        <dbReference type="EMBL" id="EGF10449.1"/>
    </source>
</evidence>
<keyword evidence="3" id="KW-1185">Reference proteome</keyword>
<dbReference type="HOGENOM" id="CLU_3292866_0_0_4"/>
<reference evidence="2 3" key="1">
    <citation type="submission" date="2011-02" db="EMBL/GenBank/DDBJ databases">
        <authorList>
            <person name="Muzny D."/>
            <person name="Qin X."/>
            <person name="Deng J."/>
            <person name="Jiang H."/>
            <person name="Liu Y."/>
            <person name="Qu J."/>
            <person name="Song X.-Z."/>
            <person name="Zhang L."/>
            <person name="Thornton R."/>
            <person name="Coyle M."/>
            <person name="Francisco L."/>
            <person name="Jackson L."/>
            <person name="Javaid M."/>
            <person name="Korchina V."/>
            <person name="Kovar C."/>
            <person name="Mata R."/>
            <person name="Mathew T."/>
            <person name="Ngo R."/>
            <person name="Nguyen L."/>
            <person name="Nguyen N."/>
            <person name="Okwuonu G."/>
            <person name="Ongeri F."/>
            <person name="Pham C."/>
            <person name="Simmons D."/>
            <person name="Wilczek-Boney K."/>
            <person name="Hale W."/>
            <person name="Jakkamsetti A."/>
            <person name="Pham P."/>
            <person name="Ruth R."/>
            <person name="San Lucas F."/>
            <person name="Warren J."/>
            <person name="Zhang J."/>
            <person name="Zhao Z."/>
            <person name="Zhou C."/>
            <person name="Zhu D."/>
            <person name="Lee S."/>
            <person name="Bess C."/>
            <person name="Blankenburg K."/>
            <person name="Forbes L."/>
            <person name="Fu Q."/>
            <person name="Gubbala S."/>
            <person name="Hirani K."/>
            <person name="Jayaseelan J.C."/>
            <person name="Lara F."/>
            <person name="Munidasa M."/>
            <person name="Palculict T."/>
            <person name="Patil S."/>
            <person name="Pu L.-L."/>
            <person name="Saada N."/>
            <person name="Tang L."/>
            <person name="Weissenberger G."/>
            <person name="Zhu Y."/>
            <person name="Hemphill L."/>
            <person name="Shang Y."/>
            <person name="Youmans B."/>
            <person name="Ayvaz T."/>
            <person name="Ross M."/>
            <person name="Santibanez J."/>
            <person name="Aqrawi P."/>
            <person name="Gross S."/>
            <person name="Joshi V."/>
            <person name="Fowler G."/>
            <person name="Nazareth L."/>
            <person name="Reid J."/>
            <person name="Worley K."/>
            <person name="Petrosino J."/>
            <person name="Highlander S."/>
            <person name="Gibbs R."/>
        </authorList>
    </citation>
    <scope>NUCLEOTIDE SEQUENCE [LARGE SCALE GENOMIC DNA]</scope>
    <source>
        <strain evidence="2 3">ATCC BAA-1200</strain>
    </source>
</reference>
<feature type="transmembrane region" description="Helical" evidence="1">
    <location>
        <begin position="21"/>
        <end position="37"/>
    </location>
</feature>
<keyword evidence="1" id="KW-0812">Transmembrane</keyword>
<sequence length="40" mass="4575">MVFFRVCVGVGRRPSENRFRTAFQAAFIGALIIYWAIPTI</sequence>
<dbReference type="Proteomes" id="UP000004105">
    <property type="component" value="Unassembled WGS sequence"/>
</dbReference>